<dbReference type="AlphaFoldDB" id="A0ABD6B0M2"/>
<organism evidence="1 2">
    <name type="scientific">Halomarina rubra</name>
    <dbReference type="NCBI Taxonomy" id="2071873"/>
    <lineage>
        <taxon>Archaea</taxon>
        <taxon>Methanobacteriati</taxon>
        <taxon>Methanobacteriota</taxon>
        <taxon>Stenosarchaea group</taxon>
        <taxon>Halobacteria</taxon>
        <taxon>Halobacteriales</taxon>
        <taxon>Natronomonadaceae</taxon>
        <taxon>Halomarina</taxon>
    </lineage>
</organism>
<protein>
    <recommendedName>
        <fullName evidence="3">50S ribosomal protein L31</fullName>
    </recommendedName>
</protein>
<accession>A0ABD6B0M2</accession>
<reference evidence="1 2" key="1">
    <citation type="journal article" date="2019" name="Int. J. Syst. Evol. Microbiol.">
        <title>The Global Catalogue of Microorganisms (GCM) 10K type strain sequencing project: providing services to taxonomists for standard genome sequencing and annotation.</title>
        <authorList>
            <consortium name="The Broad Institute Genomics Platform"/>
            <consortium name="The Broad Institute Genome Sequencing Center for Infectious Disease"/>
            <person name="Wu L."/>
            <person name="Ma J."/>
        </authorList>
    </citation>
    <scope>NUCLEOTIDE SEQUENCE [LARGE SCALE GENOMIC DNA]</scope>
    <source>
        <strain evidence="1 2">CGMCC 1.12563</strain>
    </source>
</reference>
<sequence>MSEDQPLDIGRRAVVTKPGHPRRGERCTVVDVTTYSHPVFERRSYVVEFDGAGERAVLTRAHLRALD</sequence>
<proteinExistence type="predicted"/>
<dbReference type="EMBL" id="JBHUDC010000008">
    <property type="protein sequence ID" value="MFD1515557.1"/>
    <property type="molecule type" value="Genomic_DNA"/>
</dbReference>
<name>A0ABD6B0M2_9EURY</name>
<evidence type="ECO:0000313" key="2">
    <source>
        <dbReference type="Proteomes" id="UP001597187"/>
    </source>
</evidence>
<dbReference type="RefSeq" id="WP_250875469.1">
    <property type="nucleotide sequence ID" value="NZ_JALXFV010000008.1"/>
</dbReference>
<evidence type="ECO:0000313" key="1">
    <source>
        <dbReference type="EMBL" id="MFD1515557.1"/>
    </source>
</evidence>
<keyword evidence="2" id="KW-1185">Reference proteome</keyword>
<evidence type="ECO:0008006" key="3">
    <source>
        <dbReference type="Google" id="ProtNLM"/>
    </source>
</evidence>
<gene>
    <name evidence="1" type="ORF">ACFSBT_19950</name>
</gene>
<comment type="caution">
    <text evidence="1">The sequence shown here is derived from an EMBL/GenBank/DDBJ whole genome shotgun (WGS) entry which is preliminary data.</text>
</comment>
<dbReference type="Proteomes" id="UP001597187">
    <property type="component" value="Unassembled WGS sequence"/>
</dbReference>